<evidence type="ECO:0000256" key="1">
    <source>
        <dbReference type="ARBA" id="ARBA00001946"/>
    </source>
</evidence>
<dbReference type="Pfam" id="PF00293">
    <property type="entry name" value="NUDIX"/>
    <property type="match status" value="1"/>
</dbReference>
<feature type="domain" description="Nudix hydrolase" evidence="3">
    <location>
        <begin position="19"/>
        <end position="149"/>
    </location>
</feature>
<dbReference type="InterPro" id="IPR020084">
    <property type="entry name" value="NUDIX_hydrolase_CS"/>
</dbReference>
<comment type="cofactor">
    <cofactor evidence="1">
        <name>Mg(2+)</name>
        <dbReference type="ChEBI" id="CHEBI:18420"/>
    </cofactor>
</comment>
<dbReference type="EMBL" id="FMZM01000001">
    <property type="protein sequence ID" value="SDC18941.1"/>
    <property type="molecule type" value="Genomic_DNA"/>
</dbReference>
<dbReference type="STRING" id="1045774.SAMN05421872_101502"/>
<dbReference type="CDD" id="cd18879">
    <property type="entry name" value="NUDIX_Hydrolase"/>
    <property type="match status" value="1"/>
</dbReference>
<proteinExistence type="predicted"/>
<dbReference type="SUPFAM" id="SSF55811">
    <property type="entry name" value="Nudix"/>
    <property type="match status" value="1"/>
</dbReference>
<dbReference type="PROSITE" id="PS00893">
    <property type="entry name" value="NUDIX_BOX"/>
    <property type="match status" value="1"/>
</dbReference>
<accession>A0A1G6JJT7</accession>
<dbReference type="OrthoDB" id="9814308at2"/>
<keyword evidence="5" id="KW-1185">Reference proteome</keyword>
<gene>
    <name evidence="4" type="ORF">SAMN05421872_101502</name>
</gene>
<dbReference type="InterPro" id="IPR015797">
    <property type="entry name" value="NUDIX_hydrolase-like_dom_sf"/>
</dbReference>
<name>A0A1G6JJT7_9ACTN</name>
<organism evidence="4 5">
    <name type="scientific">Nocardioides lianchengensis</name>
    <dbReference type="NCBI Taxonomy" id="1045774"/>
    <lineage>
        <taxon>Bacteria</taxon>
        <taxon>Bacillati</taxon>
        <taxon>Actinomycetota</taxon>
        <taxon>Actinomycetes</taxon>
        <taxon>Propionibacteriales</taxon>
        <taxon>Nocardioidaceae</taxon>
        <taxon>Nocardioides</taxon>
    </lineage>
</organism>
<evidence type="ECO:0000313" key="4">
    <source>
        <dbReference type="EMBL" id="SDC18941.1"/>
    </source>
</evidence>
<dbReference type="GO" id="GO:0016787">
    <property type="term" value="F:hydrolase activity"/>
    <property type="evidence" value="ECO:0007669"/>
    <property type="project" value="UniProtKB-KW"/>
</dbReference>
<reference evidence="4 5" key="1">
    <citation type="submission" date="2016-10" db="EMBL/GenBank/DDBJ databases">
        <authorList>
            <person name="de Groot N.N."/>
        </authorList>
    </citation>
    <scope>NUCLEOTIDE SEQUENCE [LARGE SCALE GENOMIC DNA]</scope>
    <source>
        <strain evidence="4 5">CGMCC 4.6858</strain>
    </source>
</reference>
<dbReference type="PANTHER" id="PTHR43046:SF16">
    <property type="entry name" value="ADP-RIBOSE PYROPHOSPHATASE YJHB-RELATED"/>
    <property type="match status" value="1"/>
</dbReference>
<evidence type="ECO:0000259" key="3">
    <source>
        <dbReference type="PROSITE" id="PS51462"/>
    </source>
</evidence>
<dbReference type="InterPro" id="IPR000086">
    <property type="entry name" value="NUDIX_hydrolase_dom"/>
</dbReference>
<dbReference type="PROSITE" id="PS51462">
    <property type="entry name" value="NUDIX"/>
    <property type="match status" value="1"/>
</dbReference>
<evidence type="ECO:0000313" key="5">
    <source>
        <dbReference type="Proteomes" id="UP000199034"/>
    </source>
</evidence>
<dbReference type="AlphaFoldDB" id="A0A1G6JJT7"/>
<evidence type="ECO:0000256" key="2">
    <source>
        <dbReference type="ARBA" id="ARBA00022801"/>
    </source>
</evidence>
<dbReference type="PANTHER" id="PTHR43046">
    <property type="entry name" value="GDP-MANNOSE MANNOSYL HYDROLASE"/>
    <property type="match status" value="1"/>
</dbReference>
<dbReference type="Gene3D" id="3.90.79.10">
    <property type="entry name" value="Nucleoside Triphosphate Pyrophosphohydrolase"/>
    <property type="match status" value="1"/>
</dbReference>
<sequence>MPIPPFVVELRKLVGTHELWLPAVTAVVVHEDRVLLTLRADNGQWAPITGIVDPGEEPGVAARREALEETGVEISVDRLASVSASPQITHANGDLGVYLDVTFACSWLSGEPHAADDENTEVRWWPVDDLPPMSEFLSARIEAALSGEVTPRFAV</sequence>
<dbReference type="Proteomes" id="UP000199034">
    <property type="component" value="Unassembled WGS sequence"/>
</dbReference>
<keyword evidence="2" id="KW-0378">Hydrolase</keyword>
<dbReference type="RefSeq" id="WP_090850400.1">
    <property type="nucleotide sequence ID" value="NZ_FMZM01000001.1"/>
</dbReference>
<protein>
    <submittedName>
        <fullName evidence="4">ADP-ribose pyrophosphatase YjhB, NUDIX family</fullName>
    </submittedName>
</protein>